<evidence type="ECO:0000313" key="3">
    <source>
        <dbReference type="Proteomes" id="UP000573603"/>
    </source>
</evidence>
<dbReference type="Gene3D" id="2.60.120.260">
    <property type="entry name" value="Galactose-binding domain-like"/>
    <property type="match status" value="1"/>
</dbReference>
<feature type="signal peptide" evidence="1">
    <location>
        <begin position="1"/>
        <end position="21"/>
    </location>
</feature>
<proteinExistence type="predicted"/>
<reference evidence="2 3" key="1">
    <citation type="journal article" date="2020" name="BMC Genomics">
        <title>Correction to: Identification and distribution of gene clusters required for synthesis of sphingolipid metabolism inhibitors in diverse species of the filamentous fungus Fusarium.</title>
        <authorList>
            <person name="Kim H.S."/>
            <person name="Lohmar J.M."/>
            <person name="Busman M."/>
            <person name="Brown D.W."/>
            <person name="Naumann T.A."/>
            <person name="Divon H.H."/>
            <person name="Lysoe E."/>
            <person name="Uhlig S."/>
            <person name="Proctor R.H."/>
        </authorList>
    </citation>
    <scope>NUCLEOTIDE SEQUENCE [LARGE SCALE GENOMIC DNA]</scope>
    <source>
        <strain evidence="2 3">NRRL 25214</strain>
    </source>
</reference>
<feature type="chain" id="PRO_5034748583" description="CBM-cenC domain-containing protein" evidence="1">
    <location>
        <begin position="22"/>
        <end position="213"/>
    </location>
</feature>
<evidence type="ECO:0000256" key="1">
    <source>
        <dbReference type="SAM" id="SignalP"/>
    </source>
</evidence>
<keyword evidence="3" id="KW-1185">Reference proteome</keyword>
<organism evidence="2 3">
    <name type="scientific">Fusarium anthophilum</name>
    <dbReference type="NCBI Taxonomy" id="48485"/>
    <lineage>
        <taxon>Eukaryota</taxon>
        <taxon>Fungi</taxon>
        <taxon>Dikarya</taxon>
        <taxon>Ascomycota</taxon>
        <taxon>Pezizomycotina</taxon>
        <taxon>Sordariomycetes</taxon>
        <taxon>Hypocreomycetidae</taxon>
        <taxon>Hypocreales</taxon>
        <taxon>Nectriaceae</taxon>
        <taxon>Fusarium</taxon>
        <taxon>Fusarium fujikuroi species complex</taxon>
    </lineage>
</organism>
<evidence type="ECO:0000313" key="2">
    <source>
        <dbReference type="EMBL" id="KAF5230719.1"/>
    </source>
</evidence>
<dbReference type="AlphaFoldDB" id="A0A8H5DP57"/>
<comment type="caution">
    <text evidence="2">The sequence shown here is derived from an EMBL/GenBank/DDBJ whole genome shotgun (WGS) entry which is preliminary data.</text>
</comment>
<name>A0A8H5DP57_9HYPO</name>
<dbReference type="EMBL" id="JABEVY010000509">
    <property type="protein sequence ID" value="KAF5230719.1"/>
    <property type="molecule type" value="Genomic_DNA"/>
</dbReference>
<sequence length="213" mass="22369">MVRFNLLNVAVIAAFLAGAEAGLCRPSTTAVTSAAVTTTTLIDATTTLAATTTTAVPGCVETQLLANPGFDDSDTSYTPWTGSAFIIQDSPQAGSQAVAIIYNNGQSNSKASMKQTLTNLNGDYEFSYYYKVAVARTGLSPRCSLQVKIGDDTTVPSNIDLVVGDWKSGSVSWSTAAETVAQADVELSITCSGDYDRIQINLDSFAFTRVCSA</sequence>
<protein>
    <recommendedName>
        <fullName evidence="4">CBM-cenC domain-containing protein</fullName>
    </recommendedName>
</protein>
<evidence type="ECO:0008006" key="4">
    <source>
        <dbReference type="Google" id="ProtNLM"/>
    </source>
</evidence>
<dbReference type="Proteomes" id="UP000573603">
    <property type="component" value="Unassembled WGS sequence"/>
</dbReference>
<accession>A0A8H5DP57</accession>
<keyword evidence="1" id="KW-0732">Signal</keyword>
<gene>
    <name evidence="2" type="ORF">FANTH_13711</name>
</gene>